<dbReference type="Pfam" id="PF07730">
    <property type="entry name" value="HisKA_3"/>
    <property type="match status" value="1"/>
</dbReference>
<keyword evidence="8" id="KW-0902">Two-component regulatory system</keyword>
<dbReference type="InterPro" id="IPR003594">
    <property type="entry name" value="HATPase_dom"/>
</dbReference>
<keyword evidence="5" id="KW-0547">Nucleotide-binding</keyword>
<keyword evidence="7" id="KW-0067">ATP-binding</keyword>
<dbReference type="EC" id="2.7.13.3" evidence="2"/>
<evidence type="ECO:0000259" key="10">
    <source>
        <dbReference type="SMART" id="SM00387"/>
    </source>
</evidence>
<dbReference type="Pfam" id="PF02518">
    <property type="entry name" value="HATPase_c"/>
    <property type="match status" value="1"/>
</dbReference>
<evidence type="ECO:0000313" key="12">
    <source>
        <dbReference type="EMBL" id="PKY91252.1"/>
    </source>
</evidence>
<dbReference type="PANTHER" id="PTHR24421:SF10">
    <property type="entry name" value="NITRATE_NITRITE SENSOR PROTEIN NARQ"/>
    <property type="match status" value="1"/>
</dbReference>
<evidence type="ECO:0000313" key="11">
    <source>
        <dbReference type="EMBL" id="KXB37636.1"/>
    </source>
</evidence>
<keyword evidence="9" id="KW-1133">Transmembrane helix</keyword>
<keyword evidence="3" id="KW-0597">Phosphoprotein</keyword>
<feature type="transmembrane region" description="Helical" evidence="9">
    <location>
        <begin position="29"/>
        <end position="49"/>
    </location>
</feature>
<dbReference type="InterPro" id="IPR036890">
    <property type="entry name" value="HATPase_C_sf"/>
</dbReference>
<dbReference type="CDD" id="cd16917">
    <property type="entry name" value="HATPase_UhpB-NarQ-NarX-like"/>
    <property type="match status" value="1"/>
</dbReference>
<dbReference type="RefSeq" id="WP_060936562.1">
    <property type="nucleotide sequence ID" value="NZ_KQ959294.1"/>
</dbReference>
<protein>
    <recommendedName>
        <fullName evidence="2">histidine kinase</fullName>
        <ecNumber evidence="2">2.7.13.3</ecNumber>
    </recommendedName>
</protein>
<dbReference type="AlphaFoldDB" id="A0A133Y3A0"/>
<dbReference type="SUPFAM" id="SSF55874">
    <property type="entry name" value="ATPase domain of HSP90 chaperone/DNA topoisomerase II/histidine kinase"/>
    <property type="match status" value="1"/>
</dbReference>
<reference evidence="12 14" key="2">
    <citation type="submission" date="2017-12" db="EMBL/GenBank/DDBJ databases">
        <title>Phylogenetic diversity of female urinary microbiome.</title>
        <authorList>
            <person name="Thomas-White K."/>
            <person name="Wolfe A.J."/>
        </authorList>
    </citation>
    <scope>NUCLEOTIDE SEQUENCE [LARGE SCALE GENOMIC DNA]</scope>
    <source>
        <strain evidence="12 14">UMB0844</strain>
    </source>
</reference>
<dbReference type="SMART" id="SM00387">
    <property type="entry name" value="HATPase_c"/>
    <property type="match status" value="1"/>
</dbReference>
<keyword evidence="14" id="KW-1185">Reference proteome</keyword>
<reference evidence="11 13" key="1">
    <citation type="submission" date="2016-01" db="EMBL/GenBank/DDBJ databases">
        <authorList>
            <person name="Oliw E.H."/>
        </authorList>
    </citation>
    <scope>NUCLEOTIDE SEQUENCE [LARGE SCALE GENOMIC DNA]</scope>
    <source>
        <strain evidence="11 13">KA00635</strain>
    </source>
</reference>
<evidence type="ECO:0000313" key="13">
    <source>
        <dbReference type="Proteomes" id="UP000070422"/>
    </source>
</evidence>
<dbReference type="Gene3D" id="1.20.5.1930">
    <property type="match status" value="1"/>
</dbReference>
<dbReference type="GO" id="GO:0000155">
    <property type="term" value="F:phosphorelay sensor kinase activity"/>
    <property type="evidence" value="ECO:0007669"/>
    <property type="project" value="InterPro"/>
</dbReference>
<evidence type="ECO:0000256" key="8">
    <source>
        <dbReference type="ARBA" id="ARBA00023012"/>
    </source>
</evidence>
<dbReference type="GO" id="GO:0016020">
    <property type="term" value="C:membrane"/>
    <property type="evidence" value="ECO:0007669"/>
    <property type="project" value="InterPro"/>
</dbReference>
<evidence type="ECO:0000256" key="7">
    <source>
        <dbReference type="ARBA" id="ARBA00022840"/>
    </source>
</evidence>
<accession>A0A133Y3A0</accession>
<gene>
    <name evidence="12" type="ORF">CYJ27_06010</name>
    <name evidence="11" type="ORF">HMPREF3187_00493</name>
</gene>
<dbReference type="OrthoDB" id="9797605at2"/>
<dbReference type="Proteomes" id="UP000234775">
    <property type="component" value="Unassembled WGS sequence"/>
</dbReference>
<evidence type="ECO:0000256" key="4">
    <source>
        <dbReference type="ARBA" id="ARBA00022679"/>
    </source>
</evidence>
<keyword evidence="6 11" id="KW-0418">Kinase</keyword>
<dbReference type="EMBL" id="LSCQ01000022">
    <property type="protein sequence ID" value="KXB37636.1"/>
    <property type="molecule type" value="Genomic_DNA"/>
</dbReference>
<sequence>MQRSLWTLPLIIFIIMWSLASYVSGDLLVVEPCLAILIVGGLEMMHSFFPSSSFSWTDLALLGICGGLLLYWPLLIFYFPALLFIFHLSYPVMFGLILIESLISHLSLILEILVLATSILCLLIRQQTEQFNTFRQKTHANLDTLRFDNVHFKRAQDRLLSQQNQRIATSIRQERLRIVRDIHDLLGHQLTGAIVQLTALEMTSKDTSQKSQLSLVTQQLKEAMENVRTVIHQEQATSYDLKSDCQQIIDQFKACPVTFTFQGETPLKANSAHSVLNILQEALTNAAKYAQATLIQIQWYELQDRYTLLIADNGKAAAPASHSGIGLLNMEKRVQEMGGSFHLNTIKGYRIFISLPKEMNQDETFTR</sequence>
<dbReference type="Proteomes" id="UP000070422">
    <property type="component" value="Unassembled WGS sequence"/>
</dbReference>
<evidence type="ECO:0000313" key="14">
    <source>
        <dbReference type="Proteomes" id="UP000234775"/>
    </source>
</evidence>
<feature type="transmembrane region" description="Helical" evidence="9">
    <location>
        <begin position="5"/>
        <end position="23"/>
    </location>
</feature>
<dbReference type="GO" id="GO:0005524">
    <property type="term" value="F:ATP binding"/>
    <property type="evidence" value="ECO:0007669"/>
    <property type="project" value="UniProtKB-KW"/>
</dbReference>
<keyword evidence="4" id="KW-0808">Transferase</keyword>
<evidence type="ECO:0000256" key="5">
    <source>
        <dbReference type="ARBA" id="ARBA00022741"/>
    </source>
</evidence>
<feature type="domain" description="Histidine kinase/HSP90-like ATPase" evidence="10">
    <location>
        <begin position="270"/>
        <end position="359"/>
    </location>
</feature>
<keyword evidence="9" id="KW-0812">Transmembrane</keyword>
<dbReference type="InterPro" id="IPR050482">
    <property type="entry name" value="Sensor_HK_TwoCompSys"/>
</dbReference>
<evidence type="ECO:0000256" key="1">
    <source>
        <dbReference type="ARBA" id="ARBA00000085"/>
    </source>
</evidence>
<name>A0A133Y3A0_9LACT</name>
<evidence type="ECO:0000256" key="2">
    <source>
        <dbReference type="ARBA" id="ARBA00012438"/>
    </source>
</evidence>
<feature type="transmembrane region" description="Helical" evidence="9">
    <location>
        <begin position="61"/>
        <end position="90"/>
    </location>
</feature>
<dbReference type="PANTHER" id="PTHR24421">
    <property type="entry name" value="NITRATE/NITRITE SENSOR PROTEIN NARX-RELATED"/>
    <property type="match status" value="1"/>
</dbReference>
<evidence type="ECO:0000256" key="3">
    <source>
        <dbReference type="ARBA" id="ARBA00022553"/>
    </source>
</evidence>
<comment type="catalytic activity">
    <reaction evidence="1">
        <text>ATP + protein L-histidine = ADP + protein N-phospho-L-histidine.</text>
        <dbReference type="EC" id="2.7.13.3"/>
    </reaction>
</comment>
<comment type="caution">
    <text evidence="11">The sequence shown here is derived from an EMBL/GenBank/DDBJ whole genome shotgun (WGS) entry which is preliminary data.</text>
</comment>
<dbReference type="Gene3D" id="3.30.565.10">
    <property type="entry name" value="Histidine kinase-like ATPase, C-terminal domain"/>
    <property type="match status" value="1"/>
</dbReference>
<dbReference type="GO" id="GO:0046983">
    <property type="term" value="F:protein dimerization activity"/>
    <property type="evidence" value="ECO:0007669"/>
    <property type="project" value="InterPro"/>
</dbReference>
<dbReference type="EMBL" id="PKGZ01000004">
    <property type="protein sequence ID" value="PKY91252.1"/>
    <property type="molecule type" value="Genomic_DNA"/>
</dbReference>
<organism evidence="11 13">
    <name type="scientific">Aerococcus christensenii</name>
    <dbReference type="NCBI Taxonomy" id="87541"/>
    <lineage>
        <taxon>Bacteria</taxon>
        <taxon>Bacillati</taxon>
        <taxon>Bacillota</taxon>
        <taxon>Bacilli</taxon>
        <taxon>Lactobacillales</taxon>
        <taxon>Aerococcaceae</taxon>
        <taxon>Aerococcus</taxon>
    </lineage>
</organism>
<evidence type="ECO:0000256" key="6">
    <source>
        <dbReference type="ARBA" id="ARBA00022777"/>
    </source>
</evidence>
<dbReference type="PATRIC" id="fig|87541.4.peg.495"/>
<dbReference type="STRING" id="87541.AWM71_00485"/>
<proteinExistence type="predicted"/>
<dbReference type="InterPro" id="IPR011712">
    <property type="entry name" value="Sig_transdc_His_kin_sub3_dim/P"/>
</dbReference>
<feature type="transmembrane region" description="Helical" evidence="9">
    <location>
        <begin position="102"/>
        <end position="124"/>
    </location>
</feature>
<evidence type="ECO:0000256" key="9">
    <source>
        <dbReference type="SAM" id="Phobius"/>
    </source>
</evidence>
<keyword evidence="9" id="KW-0472">Membrane</keyword>